<feature type="transmembrane region" description="Helical" evidence="1">
    <location>
        <begin position="145"/>
        <end position="166"/>
    </location>
</feature>
<evidence type="ECO:0000313" key="3">
    <source>
        <dbReference type="Proteomes" id="UP000606008"/>
    </source>
</evidence>
<keyword evidence="1" id="KW-0472">Membrane</keyword>
<dbReference type="EMBL" id="WAEL01000010">
    <property type="protein sequence ID" value="NID13141.1"/>
    <property type="molecule type" value="Genomic_DNA"/>
</dbReference>
<sequence length="415" mass="46209">MKDEIRAHLNNPGQLERMYRLNKAPFKREFSLLYPELKGNTIADFWNERLTYERDEISWGSKNELGFVIIAALFAGLVAKLPAITGINEEFFYSRNVGFIVFPALAAFFAWKNKLSTGKIAFISGAFLAGILFINLFPDVKKSDTLILSCIHLVLFLWTALGFSFVGGAMNDVEKRLGYLKYNGDLVVMTGLILIAGGIMTGVTIGLFSLIGLKIEKFYFDYVVLFGLPAAPIMGTYLTQTNPQLVGKVSPVIAKLFSPLVLVMLIIYLGAMVYSGKNPYDDREFLLLFNALLIGVMAIIFFSIAEANRTTKSRVEIWILFLLSIVTILVNGIALSAIIFRISEWGFTPNRTAILGGNVLILINLLLVTAQLFKVVATKEESVSGIGEAISRYLPVYCFWTIIVTFLFPLIFGFN</sequence>
<proteinExistence type="predicted"/>
<keyword evidence="1" id="KW-0812">Transmembrane</keyword>
<gene>
    <name evidence="2" type="ORF">F7231_23420</name>
</gene>
<feature type="transmembrane region" description="Helical" evidence="1">
    <location>
        <begin position="65"/>
        <end position="85"/>
    </location>
</feature>
<feature type="transmembrane region" description="Helical" evidence="1">
    <location>
        <begin position="218"/>
        <end position="240"/>
    </location>
</feature>
<feature type="transmembrane region" description="Helical" evidence="1">
    <location>
        <begin position="393"/>
        <end position="414"/>
    </location>
</feature>
<feature type="transmembrane region" description="Helical" evidence="1">
    <location>
        <begin position="352"/>
        <end position="373"/>
    </location>
</feature>
<dbReference type="Proteomes" id="UP000606008">
    <property type="component" value="Unassembled WGS sequence"/>
</dbReference>
<feature type="transmembrane region" description="Helical" evidence="1">
    <location>
        <begin position="252"/>
        <end position="273"/>
    </location>
</feature>
<comment type="caution">
    <text evidence="2">The sequence shown here is derived from an EMBL/GenBank/DDBJ whole genome shotgun (WGS) entry which is preliminary data.</text>
</comment>
<feature type="transmembrane region" description="Helical" evidence="1">
    <location>
        <begin position="117"/>
        <end position="138"/>
    </location>
</feature>
<name>A0ABX0QM11_9BACT</name>
<accession>A0ABX0QM11</accession>
<feature type="transmembrane region" description="Helical" evidence="1">
    <location>
        <begin position="285"/>
        <end position="305"/>
    </location>
</feature>
<feature type="transmembrane region" description="Helical" evidence="1">
    <location>
        <begin position="317"/>
        <end position="340"/>
    </location>
</feature>
<keyword evidence="3" id="KW-1185">Reference proteome</keyword>
<feature type="transmembrane region" description="Helical" evidence="1">
    <location>
        <begin position="92"/>
        <end position="111"/>
    </location>
</feature>
<reference evidence="2" key="1">
    <citation type="submission" date="2024-05" db="EMBL/GenBank/DDBJ databases">
        <authorList>
            <person name="Jung D.-H."/>
        </authorList>
    </citation>
    <scope>NUCLEOTIDE SEQUENCE</scope>
    <source>
        <strain evidence="2">JA-25</strain>
    </source>
</reference>
<evidence type="ECO:0000313" key="2">
    <source>
        <dbReference type="EMBL" id="NID13141.1"/>
    </source>
</evidence>
<keyword evidence="1" id="KW-1133">Transmembrane helix</keyword>
<feature type="transmembrane region" description="Helical" evidence="1">
    <location>
        <begin position="186"/>
        <end position="211"/>
    </location>
</feature>
<organism evidence="2 3">
    <name type="scientific">Fibrivirga algicola</name>
    <dbReference type="NCBI Taxonomy" id="2950420"/>
    <lineage>
        <taxon>Bacteria</taxon>
        <taxon>Pseudomonadati</taxon>
        <taxon>Bacteroidota</taxon>
        <taxon>Cytophagia</taxon>
        <taxon>Cytophagales</taxon>
        <taxon>Spirosomataceae</taxon>
        <taxon>Fibrivirga</taxon>
    </lineage>
</organism>
<evidence type="ECO:0008006" key="4">
    <source>
        <dbReference type="Google" id="ProtNLM"/>
    </source>
</evidence>
<evidence type="ECO:0000256" key="1">
    <source>
        <dbReference type="SAM" id="Phobius"/>
    </source>
</evidence>
<dbReference type="RefSeq" id="WP_166693753.1">
    <property type="nucleotide sequence ID" value="NZ_WAEL01000010.1"/>
</dbReference>
<protein>
    <recommendedName>
        <fullName evidence="4">DUF4153 domain-containing protein</fullName>
    </recommendedName>
</protein>